<keyword evidence="3" id="KW-1185">Reference proteome</keyword>
<accession>A0A5D2J9E4</accession>
<dbReference type="PANTHER" id="PTHR36366">
    <property type="entry name" value="PROTEIN RDM1"/>
    <property type="match status" value="1"/>
</dbReference>
<dbReference type="GO" id="GO:0080188">
    <property type="term" value="P:gene silencing by siRNA-directed DNA methylation"/>
    <property type="evidence" value="ECO:0007669"/>
    <property type="project" value="InterPro"/>
</dbReference>
<dbReference type="PANTHER" id="PTHR36366:SF1">
    <property type="entry name" value="PROTEIN RDM1"/>
    <property type="match status" value="1"/>
</dbReference>
<gene>
    <name evidence="2" type="ORF">ES332_D10G283900v1</name>
</gene>
<evidence type="ECO:0000313" key="3">
    <source>
        <dbReference type="Proteomes" id="UP000322667"/>
    </source>
</evidence>
<evidence type="ECO:0000256" key="1">
    <source>
        <dbReference type="SAM" id="MobiDB-lite"/>
    </source>
</evidence>
<dbReference type="EMBL" id="CM017632">
    <property type="protein sequence ID" value="TYH51551.1"/>
    <property type="molecule type" value="Genomic_DNA"/>
</dbReference>
<dbReference type="AlphaFoldDB" id="A0A5D2J9E4"/>
<dbReference type="Pfam" id="PF09187">
    <property type="entry name" value="RdDM_RDM1"/>
    <property type="match status" value="1"/>
</dbReference>
<dbReference type="GO" id="GO:0000419">
    <property type="term" value="C:RNA polymerase V complex"/>
    <property type="evidence" value="ECO:0007669"/>
    <property type="project" value="TreeGrafter"/>
</dbReference>
<dbReference type="Gene3D" id="1.20.120.690">
    <property type="entry name" value="RDM1 protein domain"/>
    <property type="match status" value="1"/>
</dbReference>
<dbReference type="SUPFAM" id="SSF109920">
    <property type="entry name" value="Hypothetical protein At3g22680"/>
    <property type="match status" value="1"/>
</dbReference>
<dbReference type="Proteomes" id="UP000322667">
    <property type="component" value="Chromosome D10"/>
</dbReference>
<evidence type="ECO:0000313" key="2">
    <source>
        <dbReference type="EMBL" id="TYH51551.1"/>
    </source>
</evidence>
<feature type="region of interest" description="Disordered" evidence="1">
    <location>
        <begin position="1"/>
        <end position="31"/>
    </location>
</feature>
<protein>
    <submittedName>
        <fullName evidence="2">Uncharacterized protein</fullName>
    </submittedName>
</protein>
<dbReference type="InterPro" id="IPR015270">
    <property type="entry name" value="RDM1_plant"/>
</dbReference>
<organism evidence="2 3">
    <name type="scientific">Gossypium tomentosum</name>
    <name type="common">Hawaiian cotton</name>
    <name type="synonym">Gossypium sandvicense</name>
    <dbReference type="NCBI Taxonomy" id="34277"/>
    <lineage>
        <taxon>Eukaryota</taxon>
        <taxon>Viridiplantae</taxon>
        <taxon>Streptophyta</taxon>
        <taxon>Embryophyta</taxon>
        <taxon>Tracheophyta</taxon>
        <taxon>Spermatophyta</taxon>
        <taxon>Magnoliopsida</taxon>
        <taxon>eudicotyledons</taxon>
        <taxon>Gunneridae</taxon>
        <taxon>Pentapetalae</taxon>
        <taxon>rosids</taxon>
        <taxon>malvids</taxon>
        <taxon>Malvales</taxon>
        <taxon>Malvaceae</taxon>
        <taxon>Malvoideae</taxon>
        <taxon>Gossypium</taxon>
    </lineage>
</organism>
<reference evidence="2 3" key="1">
    <citation type="submission" date="2019-07" db="EMBL/GenBank/DDBJ databases">
        <title>WGS assembly of Gossypium tomentosum.</title>
        <authorList>
            <person name="Chen Z.J."/>
            <person name="Sreedasyam A."/>
            <person name="Ando A."/>
            <person name="Song Q."/>
            <person name="De L."/>
            <person name="Hulse-Kemp A."/>
            <person name="Ding M."/>
            <person name="Ye W."/>
            <person name="Kirkbride R."/>
            <person name="Jenkins J."/>
            <person name="Plott C."/>
            <person name="Lovell J."/>
            <person name="Lin Y.-M."/>
            <person name="Vaughn R."/>
            <person name="Liu B."/>
            <person name="Li W."/>
            <person name="Simpson S."/>
            <person name="Scheffler B."/>
            <person name="Saski C."/>
            <person name="Grover C."/>
            <person name="Hu G."/>
            <person name="Conover J."/>
            <person name="Carlson J."/>
            <person name="Shu S."/>
            <person name="Boston L."/>
            <person name="Williams M."/>
            <person name="Peterson D."/>
            <person name="Mcgee K."/>
            <person name="Jones D."/>
            <person name="Wendel J."/>
            <person name="Stelly D."/>
            <person name="Grimwood J."/>
            <person name="Schmutz J."/>
        </authorList>
    </citation>
    <scope>NUCLEOTIDE SEQUENCE [LARGE SCALE GENOMIC DNA]</scope>
    <source>
        <strain evidence="2">7179.01</strain>
    </source>
</reference>
<sequence length="219" mass="25788">MLKRFYPPKSDHLSLSDSETESDDELDSHIPDRHLNCKSIINNRQKSIKRECKRSNYKKEITVVNGESSQDKEEFKKEPENEVIKEAKKYQEYMKKFPVPEPISVSISLETSSFITWEKLGESMKQKYEQPLHYLTQILLKQWDESSGNGINNNNIEVMIMKKQPIGNVIDPRTAEATVRVIENFNRQFVSHHYLAKIWLSDPNYRHFVDDLQNYSSFN</sequence>
<name>A0A5D2J9E4_GOSTO</name>
<dbReference type="InterPro" id="IPR036319">
    <property type="entry name" value="RDM1_sf"/>
</dbReference>
<proteinExistence type="predicted"/>